<evidence type="ECO:0000256" key="1">
    <source>
        <dbReference type="SAM" id="MobiDB-lite"/>
    </source>
</evidence>
<dbReference type="RefSeq" id="XP_047839517.1">
    <property type="nucleotide sequence ID" value="XM_047983546.1"/>
</dbReference>
<organism evidence="2 3">
    <name type="scientific">Purpureocillium takamizusanense</name>
    <dbReference type="NCBI Taxonomy" id="2060973"/>
    <lineage>
        <taxon>Eukaryota</taxon>
        <taxon>Fungi</taxon>
        <taxon>Dikarya</taxon>
        <taxon>Ascomycota</taxon>
        <taxon>Pezizomycotina</taxon>
        <taxon>Sordariomycetes</taxon>
        <taxon>Hypocreomycetidae</taxon>
        <taxon>Hypocreales</taxon>
        <taxon>Ophiocordycipitaceae</taxon>
        <taxon>Purpureocillium</taxon>
    </lineage>
</organism>
<protein>
    <submittedName>
        <fullName evidence="2">Uncharacterized protein</fullName>
    </submittedName>
</protein>
<proteinExistence type="predicted"/>
<sequence>MRINQSVALYAIIVGTSPSICAQNYERRTVNPDHDAAKVNAHRIFNAIHSAGRQWGSSINHNGLSFFPAVVPRGTLMYHGSEANTTPPGFEWLAFEVEHAEAFALYLGLRGKEQSQDSSENVLQKPISATRARPKSPSNIRGYFHTYRANRDVNLVYVDGMSAGKTRMGTLDSQDLVLRENKTGDVWDGFMDELQRARSICDLIKEWGYDGFMRMEIGFEVVYCDFDAGLDLVSIKRTVLRKDKKEEELMNPFEWARAVTERYDGVGGDRIRIDFSSMVSAFWFPVNISNPDPARPDLPRLAAASPDEWTDIKAHVRKVFVEPRRYTVNWQAVVDMIVTRFSNRFSLMVSQDLAPSRFVNELNVASLTYFDAPPLPDDAPVIEQDIRNRTLEAIEACTEHYLLPTYLDRGEWSLEDNLIHTALKTVMSRICRGLYAMRAAIGEEALNSKLSAATTDPEDLERAVEKCRRILVDLRSDLAWTTWKRLQVCPADEILLMVMWPLGSSEDYWSPGCRSVGDVTLGRRDYWWPDHEGHAR</sequence>
<dbReference type="GeneID" id="72064473"/>
<dbReference type="EMBL" id="CP086355">
    <property type="protein sequence ID" value="UNI16036.1"/>
    <property type="molecule type" value="Genomic_DNA"/>
</dbReference>
<dbReference type="AlphaFoldDB" id="A0A9Q8QBR4"/>
<dbReference type="Proteomes" id="UP000829364">
    <property type="component" value="Chromosome 2"/>
</dbReference>
<reference evidence="2" key="1">
    <citation type="submission" date="2021-11" db="EMBL/GenBank/DDBJ databases">
        <title>Purpureocillium_takamizusanense_genome.</title>
        <authorList>
            <person name="Nguyen N.-H."/>
        </authorList>
    </citation>
    <scope>NUCLEOTIDE SEQUENCE</scope>
    <source>
        <strain evidence="2">PT3</strain>
    </source>
</reference>
<dbReference type="PANTHER" id="PTHR35204">
    <property type="entry name" value="YALI0A21131P"/>
    <property type="match status" value="1"/>
</dbReference>
<dbReference type="InterPro" id="IPR038921">
    <property type="entry name" value="YOR389W-like"/>
</dbReference>
<gene>
    <name evidence="2" type="ORF">JDV02_002512</name>
</gene>
<accession>A0A9Q8QBR4</accession>
<dbReference type="PANTHER" id="PTHR35204:SF1">
    <property type="entry name" value="ENTEROTOXIN"/>
    <property type="match status" value="1"/>
</dbReference>
<dbReference type="KEGG" id="ptkz:JDV02_002512"/>
<evidence type="ECO:0000313" key="3">
    <source>
        <dbReference type="Proteomes" id="UP000829364"/>
    </source>
</evidence>
<dbReference type="OrthoDB" id="10261782at2759"/>
<evidence type="ECO:0000313" key="2">
    <source>
        <dbReference type="EMBL" id="UNI16036.1"/>
    </source>
</evidence>
<name>A0A9Q8QBR4_9HYPO</name>
<feature type="region of interest" description="Disordered" evidence="1">
    <location>
        <begin position="117"/>
        <end position="136"/>
    </location>
</feature>
<keyword evidence="3" id="KW-1185">Reference proteome</keyword>